<feature type="transmembrane region" description="Helical" evidence="1">
    <location>
        <begin position="528"/>
        <end position="552"/>
    </location>
</feature>
<dbReference type="Proteomes" id="UP000234275">
    <property type="component" value="Unassembled WGS sequence"/>
</dbReference>
<feature type="transmembrane region" description="Helical" evidence="1">
    <location>
        <begin position="86"/>
        <end position="106"/>
    </location>
</feature>
<feature type="transmembrane region" description="Helical" evidence="1">
    <location>
        <begin position="213"/>
        <end position="232"/>
    </location>
</feature>
<dbReference type="Pfam" id="PF06772">
    <property type="entry name" value="LtrA"/>
    <property type="match status" value="1"/>
</dbReference>
<dbReference type="PANTHER" id="PTHR42101:SF1">
    <property type="entry name" value="LOW TEMPERATURE REQUIREMENT A"/>
    <property type="match status" value="1"/>
</dbReference>
<accession>A0A2I2GCT6</accession>
<name>A0A2I2GCT6_9EURO</name>
<feature type="transmembrane region" description="Helical" evidence="1">
    <location>
        <begin position="186"/>
        <end position="207"/>
    </location>
</feature>
<keyword evidence="3" id="KW-1185">Reference proteome</keyword>
<dbReference type="RefSeq" id="XP_024705984.1">
    <property type="nucleotide sequence ID" value="XM_024844114.1"/>
</dbReference>
<protein>
    <recommendedName>
        <fullName evidence="4">Low temperature requirement A</fullName>
    </recommendedName>
</protein>
<dbReference type="EMBL" id="MSFO01000003">
    <property type="protein sequence ID" value="PLB50682.1"/>
    <property type="molecule type" value="Genomic_DNA"/>
</dbReference>
<feature type="transmembrane region" description="Helical" evidence="1">
    <location>
        <begin position="148"/>
        <end position="174"/>
    </location>
</feature>
<dbReference type="VEuPathDB" id="FungiDB:P170DRAFT_355906"/>
<dbReference type="AlphaFoldDB" id="A0A2I2GCT6"/>
<reference evidence="2 3" key="1">
    <citation type="submission" date="2016-12" db="EMBL/GenBank/DDBJ databases">
        <title>The genomes of Aspergillus section Nigri reveals drivers in fungal speciation.</title>
        <authorList>
            <consortium name="DOE Joint Genome Institute"/>
            <person name="Vesth T.C."/>
            <person name="Nybo J."/>
            <person name="Theobald S."/>
            <person name="Brandl J."/>
            <person name="Frisvad J.C."/>
            <person name="Nielsen K.F."/>
            <person name="Lyhne E.K."/>
            <person name="Kogle M.E."/>
            <person name="Kuo A."/>
            <person name="Riley R."/>
            <person name="Clum A."/>
            <person name="Nolan M."/>
            <person name="Lipzen A."/>
            <person name="Salamov A."/>
            <person name="Henrissat B."/>
            <person name="Wiebenga A."/>
            <person name="De Vries R.P."/>
            <person name="Grigoriev I.V."/>
            <person name="Mortensen U.H."/>
            <person name="Andersen M.R."/>
            <person name="Baker S.E."/>
        </authorList>
    </citation>
    <scope>NUCLEOTIDE SEQUENCE [LARGE SCALE GENOMIC DNA]</scope>
    <source>
        <strain evidence="2 3">IBT 23096</strain>
    </source>
</reference>
<dbReference type="STRING" id="1392250.A0A2I2GCT6"/>
<evidence type="ECO:0000313" key="2">
    <source>
        <dbReference type="EMBL" id="PLB50682.1"/>
    </source>
</evidence>
<feature type="transmembrane region" description="Helical" evidence="1">
    <location>
        <begin position="253"/>
        <end position="272"/>
    </location>
</feature>
<sequence length="570" mass="63797">MVRAPFFSFRRPLRRTLPVGGSSLQRGSIPFIETPIEPSIGGTDGASVRLNRHADATPIELFFDLFFVANLSTFTATHEIHNVEALGAYTGFLGVIWFTWLQVTLYDVRFARDSVFERFCKAVQLAAMVGFASAGTRFTTHVRDENVWAFQSLSLLLGGSRILLALQYTVNILFIRQHMRHAARGVSLIATALFVTSLVYLGMFFMFKAQLGIYPYIWTVWFVLFGLEMWIVMGVSCVTPGIGLQDTHLNVRMGLLTLIIIGEGVIAITRIVNKTVRPGGWTKWSFVHILGVTTNVYLLWQVYYDLSPKCMLGKYAQLAWAQLHFPFHVALILLLEGSQILALTLDIALKLTYLLETIMFACEEPRPPPDVAIHLLRTTIADMEINYSRGSTKARIAISDILEDLPNHPLCPMGQTPSYHVTRNHLGDLVGNVTAALFSSMGIVPSEGSKFNHLSGPQLLRTYVEVLGFVYVYFFVVASLVMFLFAAFLLLARRHQSRFCIGIGAAARVVLGVFLAGLVSFVRDFSLVYSFMTSPAILYAFTFTLLTGKLFFVSIRPIATNRCYPMKQIF</sequence>
<dbReference type="PANTHER" id="PTHR42101">
    <property type="entry name" value="CHROMOSOME 16, WHOLE GENOME SHOTGUN SEQUENCE"/>
    <property type="match status" value="1"/>
</dbReference>
<feature type="transmembrane region" description="Helical" evidence="1">
    <location>
        <begin position="499"/>
        <end position="522"/>
    </location>
</feature>
<evidence type="ECO:0000256" key="1">
    <source>
        <dbReference type="SAM" id="Phobius"/>
    </source>
</evidence>
<dbReference type="OrthoDB" id="3177213at2759"/>
<evidence type="ECO:0000313" key="3">
    <source>
        <dbReference type="Proteomes" id="UP000234275"/>
    </source>
</evidence>
<feature type="transmembrane region" description="Helical" evidence="1">
    <location>
        <begin position="325"/>
        <end position="345"/>
    </location>
</feature>
<keyword evidence="1" id="KW-0812">Transmembrane</keyword>
<comment type="caution">
    <text evidence="2">The sequence shown here is derived from an EMBL/GenBank/DDBJ whole genome shotgun (WGS) entry which is preliminary data.</text>
</comment>
<dbReference type="InterPro" id="IPR010640">
    <property type="entry name" value="Low_temperature_requirement_A"/>
</dbReference>
<evidence type="ECO:0008006" key="4">
    <source>
        <dbReference type="Google" id="ProtNLM"/>
    </source>
</evidence>
<keyword evidence="1" id="KW-1133">Transmembrane helix</keyword>
<proteinExistence type="predicted"/>
<feature type="transmembrane region" description="Helical" evidence="1">
    <location>
        <begin position="470"/>
        <end position="492"/>
    </location>
</feature>
<organism evidence="2 3">
    <name type="scientific">Aspergillus steynii IBT 23096</name>
    <dbReference type="NCBI Taxonomy" id="1392250"/>
    <lineage>
        <taxon>Eukaryota</taxon>
        <taxon>Fungi</taxon>
        <taxon>Dikarya</taxon>
        <taxon>Ascomycota</taxon>
        <taxon>Pezizomycotina</taxon>
        <taxon>Eurotiomycetes</taxon>
        <taxon>Eurotiomycetidae</taxon>
        <taxon>Eurotiales</taxon>
        <taxon>Aspergillaceae</taxon>
        <taxon>Aspergillus</taxon>
        <taxon>Aspergillus subgen. Circumdati</taxon>
    </lineage>
</organism>
<keyword evidence="1" id="KW-0472">Membrane</keyword>
<gene>
    <name evidence="2" type="ORF">P170DRAFT_355906</name>
</gene>
<dbReference type="GeneID" id="36551814"/>
<feature type="transmembrane region" description="Helical" evidence="1">
    <location>
        <begin position="284"/>
        <end position="304"/>
    </location>
</feature>